<feature type="transmembrane region" description="Helical" evidence="6">
    <location>
        <begin position="115"/>
        <end position="137"/>
    </location>
</feature>
<keyword evidence="5 6" id="KW-0472">Membrane</keyword>
<name>A0ABU2WJI9_9GAMM</name>
<accession>A0ABU2WJI9</accession>
<organism evidence="8 9">
    <name type="scientific">Banduia mediterranea</name>
    <dbReference type="NCBI Taxonomy" id="3075609"/>
    <lineage>
        <taxon>Bacteria</taxon>
        <taxon>Pseudomonadati</taxon>
        <taxon>Pseudomonadota</taxon>
        <taxon>Gammaproteobacteria</taxon>
        <taxon>Nevskiales</taxon>
        <taxon>Algiphilaceae</taxon>
        <taxon>Banduia</taxon>
    </lineage>
</organism>
<evidence type="ECO:0000256" key="1">
    <source>
        <dbReference type="ARBA" id="ARBA00004651"/>
    </source>
</evidence>
<protein>
    <submittedName>
        <fullName evidence="8">Cytochrome b/b6 domain-containing protein</fullName>
    </submittedName>
</protein>
<keyword evidence="3 6" id="KW-0812">Transmembrane</keyword>
<feature type="domain" description="Cytochrome b561 bacterial/Ni-hydrogenase" evidence="7">
    <location>
        <begin position="10"/>
        <end position="198"/>
    </location>
</feature>
<dbReference type="InterPro" id="IPR011577">
    <property type="entry name" value="Cyt_b561_bac/Ni-Hgenase"/>
</dbReference>
<keyword evidence="4 6" id="KW-1133">Transmembrane helix</keyword>
<gene>
    <name evidence="8" type="ORF">RM530_11760</name>
</gene>
<dbReference type="InterPro" id="IPR051542">
    <property type="entry name" value="Hydrogenase_cytochrome"/>
</dbReference>
<keyword evidence="2" id="KW-1003">Cell membrane</keyword>
<feature type="transmembrane region" description="Helical" evidence="6">
    <location>
        <begin position="12"/>
        <end position="30"/>
    </location>
</feature>
<feature type="transmembrane region" description="Helical" evidence="6">
    <location>
        <begin position="167"/>
        <end position="186"/>
    </location>
</feature>
<dbReference type="Proteomes" id="UP001254608">
    <property type="component" value="Unassembled WGS sequence"/>
</dbReference>
<keyword evidence="9" id="KW-1185">Reference proteome</keyword>
<dbReference type="PANTHER" id="PTHR30485">
    <property type="entry name" value="NI/FE-HYDROGENASE 1 B-TYPE CYTOCHROME SUBUNIT"/>
    <property type="match status" value="1"/>
</dbReference>
<dbReference type="RefSeq" id="WP_311365424.1">
    <property type="nucleotide sequence ID" value="NZ_JAVRIC010000016.1"/>
</dbReference>
<evidence type="ECO:0000256" key="6">
    <source>
        <dbReference type="SAM" id="Phobius"/>
    </source>
</evidence>
<reference evidence="8 9" key="1">
    <citation type="submission" date="2023-09" db="EMBL/GenBank/DDBJ databases">
        <authorList>
            <person name="Rey-Velasco X."/>
        </authorList>
    </citation>
    <scope>NUCLEOTIDE SEQUENCE [LARGE SCALE GENOMIC DNA]</scope>
    <source>
        <strain evidence="8 9">W345</strain>
    </source>
</reference>
<dbReference type="SUPFAM" id="SSF81342">
    <property type="entry name" value="Transmembrane di-heme cytochromes"/>
    <property type="match status" value="1"/>
</dbReference>
<dbReference type="Gene3D" id="1.20.950.20">
    <property type="entry name" value="Transmembrane di-heme cytochromes, Chain C"/>
    <property type="match status" value="1"/>
</dbReference>
<feature type="transmembrane region" description="Helical" evidence="6">
    <location>
        <begin position="216"/>
        <end position="234"/>
    </location>
</feature>
<dbReference type="Pfam" id="PF01292">
    <property type="entry name" value="Ni_hydr_CYTB"/>
    <property type="match status" value="1"/>
</dbReference>
<proteinExistence type="predicted"/>
<evidence type="ECO:0000256" key="3">
    <source>
        <dbReference type="ARBA" id="ARBA00022692"/>
    </source>
</evidence>
<feature type="transmembrane region" description="Helical" evidence="6">
    <location>
        <begin position="50"/>
        <end position="74"/>
    </location>
</feature>
<comment type="caution">
    <text evidence="8">The sequence shown here is derived from an EMBL/GenBank/DDBJ whole genome shotgun (WGS) entry which is preliminary data.</text>
</comment>
<dbReference type="EMBL" id="JAVRIC010000016">
    <property type="protein sequence ID" value="MDT0498034.1"/>
    <property type="molecule type" value="Genomic_DNA"/>
</dbReference>
<dbReference type="PANTHER" id="PTHR30485:SF2">
    <property type="entry name" value="BLL0597 PROTEIN"/>
    <property type="match status" value="1"/>
</dbReference>
<evidence type="ECO:0000256" key="5">
    <source>
        <dbReference type="ARBA" id="ARBA00023136"/>
    </source>
</evidence>
<evidence type="ECO:0000259" key="7">
    <source>
        <dbReference type="Pfam" id="PF01292"/>
    </source>
</evidence>
<evidence type="ECO:0000256" key="2">
    <source>
        <dbReference type="ARBA" id="ARBA00022475"/>
    </source>
</evidence>
<dbReference type="InterPro" id="IPR016174">
    <property type="entry name" value="Di-haem_cyt_TM"/>
</dbReference>
<sequence length="237" mass="25796">MSSSSSVRIWDLPVRLCHWLLVILVAGLYLTGEIGGFDLELPWPGGNTIYLGNMDVHALLGQAVLGVLVFRVLWGFFGSTTARFSDFVRGPASVIRYLRELLSGRIPEARGHNPAGAVMVLLLLLLLAAQTGTGLFASDDFFFEGPLAHRVDSDTSQTLTRLHKLNFNGLLFAIGLHVLASVYYLIRGKNLIGAMVHGRKSEDQLAGTEARPQFAGAWKAWLVAVLAVAAVWGLQEL</sequence>
<evidence type="ECO:0000256" key="4">
    <source>
        <dbReference type="ARBA" id="ARBA00022989"/>
    </source>
</evidence>
<evidence type="ECO:0000313" key="8">
    <source>
        <dbReference type="EMBL" id="MDT0498034.1"/>
    </source>
</evidence>
<evidence type="ECO:0000313" key="9">
    <source>
        <dbReference type="Proteomes" id="UP001254608"/>
    </source>
</evidence>
<comment type="subcellular location">
    <subcellularLocation>
        <location evidence="1">Cell membrane</location>
        <topology evidence="1">Multi-pass membrane protein</topology>
    </subcellularLocation>
</comment>